<feature type="region of interest" description="Disordered" evidence="10">
    <location>
        <begin position="294"/>
        <end position="338"/>
    </location>
</feature>
<sequence length="381" mass="40506">MRRKSWKIRAVFCAVLAAAGLAAGPAVPTWAAVAPEVSAQGYVILDADTGRMITGEQENARFYPASTTKVLTALVVLEHAENLEAPVTFSHTAVTDLAEPSSTMEPRGREGEQMPLEDVLYGLILNSGNECANALAEYVSGSTEAFAALMNERAEQIGASGSNFVNAHGLFEAEHYSTPYDMGLIFREAMKNDTFRKIDTTREYQAAATNLSPERTMEMGHRMVHGDIACEGVIAGKTGLTDEGGRTLITEAERGGVRLIVVIMQAEEEEFYNDTAKLLDYGYQLLAEETAAQATQAQSPANSETAAAGGDGSIPASGAAEEGETAGEEGLPPETGNVPVTAAENQEVLADIVIVLTAACCALLLVGTIFCVTYMIILRKR</sequence>
<feature type="active site" description="Proton acceptor" evidence="7">
    <location>
        <position position="69"/>
    </location>
</feature>
<dbReference type="InterPro" id="IPR018044">
    <property type="entry name" value="Peptidase_S11"/>
</dbReference>
<feature type="transmembrane region" description="Helical" evidence="11">
    <location>
        <begin position="352"/>
        <end position="377"/>
    </location>
</feature>
<dbReference type="PANTHER" id="PTHR21581:SF6">
    <property type="entry name" value="TRAFFICKING PROTEIN PARTICLE COMPLEX SUBUNIT 12"/>
    <property type="match status" value="1"/>
</dbReference>
<evidence type="ECO:0000256" key="11">
    <source>
        <dbReference type="SAM" id="Phobius"/>
    </source>
</evidence>
<feature type="active site" evidence="7">
    <location>
        <position position="127"/>
    </location>
</feature>
<evidence type="ECO:0000256" key="8">
    <source>
        <dbReference type="PIRSR" id="PIRSR618044-2"/>
    </source>
</evidence>
<keyword evidence="2 12" id="KW-0732">Signal</keyword>
<comment type="similarity">
    <text evidence="1 9">Belongs to the peptidase S11 family.</text>
</comment>
<feature type="domain" description="Peptidase S11 D-alanyl-D-alanine carboxypeptidase A N-terminal" evidence="13">
    <location>
        <begin position="32"/>
        <end position="267"/>
    </location>
</feature>
<feature type="signal peptide" evidence="12">
    <location>
        <begin position="1"/>
        <end position="31"/>
    </location>
</feature>
<feature type="active site" description="Acyl-ester intermediate" evidence="7">
    <location>
        <position position="66"/>
    </location>
</feature>
<dbReference type="Gene3D" id="3.40.710.10">
    <property type="entry name" value="DD-peptidase/beta-lactamase superfamily"/>
    <property type="match status" value="1"/>
</dbReference>
<evidence type="ECO:0000256" key="3">
    <source>
        <dbReference type="ARBA" id="ARBA00022801"/>
    </source>
</evidence>
<keyword evidence="11" id="KW-0472">Membrane</keyword>
<keyword evidence="6" id="KW-0961">Cell wall biogenesis/degradation</keyword>
<keyword evidence="3" id="KW-0378">Hydrolase</keyword>
<feature type="binding site" evidence="8">
    <location>
        <position position="237"/>
    </location>
    <ligand>
        <name>substrate</name>
    </ligand>
</feature>
<gene>
    <name evidence="14" type="ORF">EV209_0512</name>
</gene>
<keyword evidence="14" id="KW-0645">Protease</keyword>
<comment type="caution">
    <text evidence="14">The sequence shown here is derived from an EMBL/GenBank/DDBJ whole genome shotgun (WGS) entry which is preliminary data.</text>
</comment>
<dbReference type="GO" id="GO:0009002">
    <property type="term" value="F:serine-type D-Ala-D-Ala carboxypeptidase activity"/>
    <property type="evidence" value="ECO:0007669"/>
    <property type="project" value="InterPro"/>
</dbReference>
<dbReference type="GO" id="GO:0006508">
    <property type="term" value="P:proteolysis"/>
    <property type="evidence" value="ECO:0007669"/>
    <property type="project" value="InterPro"/>
</dbReference>
<feature type="chain" id="PRO_5020535981" evidence="12">
    <location>
        <begin position="32"/>
        <end position="381"/>
    </location>
</feature>
<dbReference type="InterPro" id="IPR001967">
    <property type="entry name" value="Peptidase_S11_N"/>
</dbReference>
<evidence type="ECO:0000259" key="13">
    <source>
        <dbReference type="Pfam" id="PF00768"/>
    </source>
</evidence>
<evidence type="ECO:0000313" key="15">
    <source>
        <dbReference type="Proteomes" id="UP000292927"/>
    </source>
</evidence>
<keyword evidence="5" id="KW-0573">Peptidoglycan synthesis</keyword>
<evidence type="ECO:0000313" key="14">
    <source>
        <dbReference type="EMBL" id="RZT02399.1"/>
    </source>
</evidence>
<dbReference type="GO" id="GO:0008360">
    <property type="term" value="P:regulation of cell shape"/>
    <property type="evidence" value="ECO:0007669"/>
    <property type="project" value="UniProtKB-KW"/>
</dbReference>
<keyword evidence="15" id="KW-1185">Reference proteome</keyword>
<organism evidence="14 15">
    <name type="scientific">Cuneatibacter caecimuris</name>
    <dbReference type="NCBI Taxonomy" id="1796618"/>
    <lineage>
        <taxon>Bacteria</taxon>
        <taxon>Bacillati</taxon>
        <taxon>Bacillota</taxon>
        <taxon>Clostridia</taxon>
        <taxon>Lachnospirales</taxon>
        <taxon>Lachnospiraceae</taxon>
        <taxon>Cuneatibacter</taxon>
    </lineage>
</organism>
<evidence type="ECO:0000256" key="7">
    <source>
        <dbReference type="PIRSR" id="PIRSR618044-1"/>
    </source>
</evidence>
<keyword evidence="4" id="KW-0133">Cell shape</keyword>
<dbReference type="PANTHER" id="PTHR21581">
    <property type="entry name" value="D-ALANYL-D-ALANINE CARBOXYPEPTIDASE"/>
    <property type="match status" value="1"/>
</dbReference>
<dbReference type="Pfam" id="PF00768">
    <property type="entry name" value="Peptidase_S11"/>
    <property type="match status" value="1"/>
</dbReference>
<evidence type="ECO:0000256" key="2">
    <source>
        <dbReference type="ARBA" id="ARBA00022729"/>
    </source>
</evidence>
<evidence type="ECO:0000256" key="1">
    <source>
        <dbReference type="ARBA" id="ARBA00007164"/>
    </source>
</evidence>
<keyword evidence="14" id="KW-0121">Carboxypeptidase</keyword>
<dbReference type="OrthoDB" id="9791132at2"/>
<dbReference type="AlphaFoldDB" id="A0A4Q7PN72"/>
<accession>A0A4Q7PN72</accession>
<evidence type="ECO:0000256" key="5">
    <source>
        <dbReference type="ARBA" id="ARBA00022984"/>
    </source>
</evidence>
<dbReference type="GO" id="GO:0071555">
    <property type="term" value="P:cell wall organization"/>
    <property type="evidence" value="ECO:0007669"/>
    <property type="project" value="UniProtKB-KW"/>
</dbReference>
<keyword evidence="11" id="KW-0812">Transmembrane</keyword>
<dbReference type="PRINTS" id="PR00725">
    <property type="entry name" value="DADACBPTASE1"/>
</dbReference>
<evidence type="ECO:0000256" key="9">
    <source>
        <dbReference type="RuleBase" id="RU004016"/>
    </source>
</evidence>
<proteinExistence type="inferred from homology"/>
<dbReference type="EMBL" id="SGXF01000001">
    <property type="protein sequence ID" value="RZT02399.1"/>
    <property type="molecule type" value="Genomic_DNA"/>
</dbReference>
<protein>
    <submittedName>
        <fullName evidence="14">D-alanyl-D-alanine carboxypeptidase</fullName>
    </submittedName>
</protein>
<name>A0A4Q7PN72_9FIRM</name>
<keyword evidence="11" id="KW-1133">Transmembrane helix</keyword>
<dbReference type="InterPro" id="IPR012338">
    <property type="entry name" value="Beta-lactam/transpept-like"/>
</dbReference>
<evidence type="ECO:0000256" key="6">
    <source>
        <dbReference type="ARBA" id="ARBA00023316"/>
    </source>
</evidence>
<evidence type="ECO:0000256" key="12">
    <source>
        <dbReference type="SAM" id="SignalP"/>
    </source>
</evidence>
<evidence type="ECO:0000256" key="10">
    <source>
        <dbReference type="SAM" id="MobiDB-lite"/>
    </source>
</evidence>
<dbReference type="GO" id="GO:0009252">
    <property type="term" value="P:peptidoglycan biosynthetic process"/>
    <property type="evidence" value="ECO:0007669"/>
    <property type="project" value="UniProtKB-KW"/>
</dbReference>
<dbReference type="Proteomes" id="UP000292927">
    <property type="component" value="Unassembled WGS sequence"/>
</dbReference>
<dbReference type="RefSeq" id="WP_130432742.1">
    <property type="nucleotide sequence ID" value="NZ_SGXF01000001.1"/>
</dbReference>
<dbReference type="SUPFAM" id="SSF56601">
    <property type="entry name" value="beta-lactamase/transpeptidase-like"/>
    <property type="match status" value="1"/>
</dbReference>
<reference evidence="14 15" key="1">
    <citation type="submission" date="2019-02" db="EMBL/GenBank/DDBJ databases">
        <title>Genomic Encyclopedia of Type Strains, Phase IV (KMG-IV): sequencing the most valuable type-strain genomes for metagenomic binning, comparative biology and taxonomic classification.</title>
        <authorList>
            <person name="Goeker M."/>
        </authorList>
    </citation>
    <scope>NUCLEOTIDE SEQUENCE [LARGE SCALE GENOMIC DNA]</scope>
    <source>
        <strain evidence="14 15">DSM 29486</strain>
    </source>
</reference>
<evidence type="ECO:0000256" key="4">
    <source>
        <dbReference type="ARBA" id="ARBA00022960"/>
    </source>
</evidence>